<protein>
    <submittedName>
        <fullName evidence="2">Uncharacterized protein</fullName>
    </submittedName>
</protein>
<keyword evidence="3" id="KW-1185">Reference proteome</keyword>
<organism evidence="2 3">
    <name type="scientific">Mycena pura</name>
    <dbReference type="NCBI Taxonomy" id="153505"/>
    <lineage>
        <taxon>Eukaryota</taxon>
        <taxon>Fungi</taxon>
        <taxon>Dikarya</taxon>
        <taxon>Basidiomycota</taxon>
        <taxon>Agaricomycotina</taxon>
        <taxon>Agaricomycetes</taxon>
        <taxon>Agaricomycetidae</taxon>
        <taxon>Agaricales</taxon>
        <taxon>Marasmiineae</taxon>
        <taxon>Mycenaceae</taxon>
        <taxon>Mycena</taxon>
    </lineage>
</organism>
<name>A0AAD6VFR3_9AGAR</name>
<evidence type="ECO:0000313" key="2">
    <source>
        <dbReference type="EMBL" id="KAJ7208549.1"/>
    </source>
</evidence>
<accession>A0AAD6VFR3</accession>
<proteinExistence type="predicted"/>
<gene>
    <name evidence="2" type="ORF">GGX14DRAFT_633332</name>
</gene>
<sequence length="267" mass="30471">MSRRSKTLGLGHRANPNHERPRLNGKEIKDPWHDLDLDRRLPPSLHAFRPHDVAPLRYTRPFFTGQHAFECFFHALEDFRSWIIGSVPLAALLLSADPPDNLNIIANLKNDQLQPWYARTSSRRVVFKKRRSAWLNEPRDLFPFMVDVLRFNLEENAACSGVYEKACFISATEIGTPYVEMTSRHEGAFSWVHRAWQNSVPSFLSATGRRSLLLSRGSSSYTHPRMIGVVLVDWRVRESGASRVGSKDLDTGSGEGWTIWIGTRTQS</sequence>
<evidence type="ECO:0000313" key="3">
    <source>
        <dbReference type="Proteomes" id="UP001219525"/>
    </source>
</evidence>
<comment type="caution">
    <text evidence="2">The sequence shown here is derived from an EMBL/GenBank/DDBJ whole genome shotgun (WGS) entry which is preliminary data.</text>
</comment>
<reference evidence="2" key="1">
    <citation type="submission" date="2023-03" db="EMBL/GenBank/DDBJ databases">
        <title>Massive genome expansion in bonnet fungi (Mycena s.s.) driven by repeated elements and novel gene families across ecological guilds.</title>
        <authorList>
            <consortium name="Lawrence Berkeley National Laboratory"/>
            <person name="Harder C.B."/>
            <person name="Miyauchi S."/>
            <person name="Viragh M."/>
            <person name="Kuo A."/>
            <person name="Thoen E."/>
            <person name="Andreopoulos B."/>
            <person name="Lu D."/>
            <person name="Skrede I."/>
            <person name="Drula E."/>
            <person name="Henrissat B."/>
            <person name="Morin E."/>
            <person name="Kohler A."/>
            <person name="Barry K."/>
            <person name="LaButti K."/>
            <person name="Morin E."/>
            <person name="Salamov A."/>
            <person name="Lipzen A."/>
            <person name="Mereny Z."/>
            <person name="Hegedus B."/>
            <person name="Baldrian P."/>
            <person name="Stursova M."/>
            <person name="Weitz H."/>
            <person name="Taylor A."/>
            <person name="Grigoriev I.V."/>
            <person name="Nagy L.G."/>
            <person name="Martin F."/>
            <person name="Kauserud H."/>
        </authorList>
    </citation>
    <scope>NUCLEOTIDE SEQUENCE</scope>
    <source>
        <strain evidence="2">9144</strain>
    </source>
</reference>
<dbReference type="EMBL" id="JARJCW010000033">
    <property type="protein sequence ID" value="KAJ7208549.1"/>
    <property type="molecule type" value="Genomic_DNA"/>
</dbReference>
<feature type="region of interest" description="Disordered" evidence="1">
    <location>
        <begin position="1"/>
        <end position="26"/>
    </location>
</feature>
<dbReference type="AlphaFoldDB" id="A0AAD6VFR3"/>
<evidence type="ECO:0000256" key="1">
    <source>
        <dbReference type="SAM" id="MobiDB-lite"/>
    </source>
</evidence>
<feature type="compositionally biased region" description="Basic and acidic residues" evidence="1">
    <location>
        <begin position="16"/>
        <end position="26"/>
    </location>
</feature>
<dbReference type="Proteomes" id="UP001219525">
    <property type="component" value="Unassembled WGS sequence"/>
</dbReference>